<sequence length="134" mass="15010">MKRLILLTAVLLLSLYSCRSEQDDDLDNSAYVGTWQWVSTNPGNGGPLETPETTETQATLIFTTDGSYQFTEDGQIVNQGTYKLYIDVTDTDHSEKVFIDFSGREDLMVFSITESQLILVEDKSAGKTFAYSKQ</sequence>
<keyword evidence="3" id="KW-1185">Reference proteome</keyword>
<evidence type="ECO:0000256" key="1">
    <source>
        <dbReference type="SAM" id="SignalP"/>
    </source>
</evidence>
<dbReference type="PROSITE" id="PS51257">
    <property type="entry name" value="PROKAR_LIPOPROTEIN"/>
    <property type="match status" value="1"/>
</dbReference>
<name>A0A931EC85_9FLAO</name>
<comment type="caution">
    <text evidence="2">The sequence shown here is derived from an EMBL/GenBank/DDBJ whole genome shotgun (WGS) entry which is preliminary data.</text>
</comment>
<feature type="signal peptide" evidence="1">
    <location>
        <begin position="1"/>
        <end position="19"/>
    </location>
</feature>
<protein>
    <recommendedName>
        <fullName evidence="4">Lipocalin-like domain-containing protein</fullName>
    </recommendedName>
</protein>
<dbReference type="InterPro" id="IPR012674">
    <property type="entry name" value="Calycin"/>
</dbReference>
<dbReference type="AlphaFoldDB" id="A0A931EC85"/>
<evidence type="ECO:0000313" key="2">
    <source>
        <dbReference type="EMBL" id="MBF5027804.1"/>
    </source>
</evidence>
<gene>
    <name evidence="2" type="ORF">IC612_08355</name>
</gene>
<evidence type="ECO:0000313" key="3">
    <source>
        <dbReference type="Proteomes" id="UP000694480"/>
    </source>
</evidence>
<accession>A0A931EC85</accession>
<reference evidence="2" key="1">
    <citation type="submission" date="2020-11" db="EMBL/GenBank/DDBJ databases">
        <title>Genome seq and assembly of Planobacterium sp.</title>
        <authorList>
            <person name="Chhetri G."/>
        </authorList>
    </citation>
    <scope>NUCLEOTIDE SEQUENCE</scope>
    <source>
        <strain evidence="2">GCR5</strain>
    </source>
</reference>
<dbReference type="SUPFAM" id="SSF50814">
    <property type="entry name" value="Lipocalins"/>
    <property type="match status" value="1"/>
</dbReference>
<dbReference type="EMBL" id="JADKYY010000010">
    <property type="protein sequence ID" value="MBF5027804.1"/>
    <property type="molecule type" value="Genomic_DNA"/>
</dbReference>
<keyword evidence="1" id="KW-0732">Signal</keyword>
<proteinExistence type="predicted"/>
<evidence type="ECO:0008006" key="4">
    <source>
        <dbReference type="Google" id="ProtNLM"/>
    </source>
</evidence>
<dbReference type="RefSeq" id="WP_194739727.1">
    <property type="nucleotide sequence ID" value="NZ_JADKYY010000010.1"/>
</dbReference>
<organism evidence="2 3">
    <name type="scientific">Planobacterium oryzisoli</name>
    <dbReference type="NCBI Taxonomy" id="2771435"/>
    <lineage>
        <taxon>Bacteria</taxon>
        <taxon>Pseudomonadati</taxon>
        <taxon>Bacteroidota</taxon>
        <taxon>Flavobacteriia</taxon>
        <taxon>Flavobacteriales</taxon>
        <taxon>Weeksellaceae</taxon>
        <taxon>Chryseobacterium group</taxon>
        <taxon>Chryseobacterium</taxon>
    </lineage>
</organism>
<dbReference type="Proteomes" id="UP000694480">
    <property type="component" value="Unassembled WGS sequence"/>
</dbReference>
<feature type="chain" id="PRO_5037556385" description="Lipocalin-like domain-containing protein" evidence="1">
    <location>
        <begin position="20"/>
        <end position="134"/>
    </location>
</feature>